<dbReference type="PANTHER" id="PTHR43736:SF1">
    <property type="entry name" value="DIHYDRONEOPTERIN TRIPHOSPHATE DIPHOSPHATASE"/>
    <property type="match status" value="1"/>
</dbReference>
<evidence type="ECO:0000259" key="1">
    <source>
        <dbReference type="PROSITE" id="PS51462"/>
    </source>
</evidence>
<accession>A0A5J5F1H8</accession>
<dbReference type="InParanoid" id="A0A5J5F1H8"/>
<dbReference type="Proteomes" id="UP000326924">
    <property type="component" value="Unassembled WGS sequence"/>
</dbReference>
<dbReference type="OrthoDB" id="276276at2759"/>
<evidence type="ECO:0000313" key="3">
    <source>
        <dbReference type="Proteomes" id="UP000326924"/>
    </source>
</evidence>
<keyword evidence="2" id="KW-0378">Hydrolase</keyword>
<dbReference type="SUPFAM" id="SSF55811">
    <property type="entry name" value="Nudix"/>
    <property type="match status" value="1"/>
</dbReference>
<dbReference type="AlphaFoldDB" id="A0A5J5F1H8"/>
<organism evidence="2 3">
    <name type="scientific">Sphaerosporella brunnea</name>
    <dbReference type="NCBI Taxonomy" id="1250544"/>
    <lineage>
        <taxon>Eukaryota</taxon>
        <taxon>Fungi</taxon>
        <taxon>Dikarya</taxon>
        <taxon>Ascomycota</taxon>
        <taxon>Pezizomycotina</taxon>
        <taxon>Pezizomycetes</taxon>
        <taxon>Pezizales</taxon>
        <taxon>Pyronemataceae</taxon>
        <taxon>Sphaerosporella</taxon>
    </lineage>
</organism>
<proteinExistence type="predicted"/>
<dbReference type="InterPro" id="IPR000086">
    <property type="entry name" value="NUDIX_hydrolase_dom"/>
</dbReference>
<comment type="caution">
    <text evidence="2">The sequence shown here is derived from an EMBL/GenBank/DDBJ whole genome shotgun (WGS) entry which is preliminary data.</text>
</comment>
<dbReference type="CDD" id="cd02883">
    <property type="entry name" value="NUDIX_Hydrolase"/>
    <property type="match status" value="1"/>
</dbReference>
<dbReference type="PANTHER" id="PTHR43736">
    <property type="entry name" value="ADP-RIBOSE PYROPHOSPHATASE"/>
    <property type="match status" value="1"/>
</dbReference>
<evidence type="ECO:0000313" key="2">
    <source>
        <dbReference type="EMBL" id="KAA8909413.1"/>
    </source>
</evidence>
<dbReference type="GO" id="GO:0016787">
    <property type="term" value="F:hydrolase activity"/>
    <property type="evidence" value="ECO:0007669"/>
    <property type="project" value="UniProtKB-KW"/>
</dbReference>
<protein>
    <submittedName>
        <fullName evidence="2">NUDIX hydrolase domain-like protein</fullName>
    </submittedName>
</protein>
<gene>
    <name evidence="2" type="ORF">FN846DRAFT_942649</name>
</gene>
<feature type="domain" description="Nudix hydrolase" evidence="1">
    <location>
        <begin position="38"/>
        <end position="177"/>
    </location>
</feature>
<dbReference type="PROSITE" id="PS51462">
    <property type="entry name" value="NUDIX"/>
    <property type="match status" value="1"/>
</dbReference>
<sequence length="192" mass="20642">MSTTSARLYTYTHTASPSLDPFVAASTSLLAQPPYKHLNNLCVGAFIFRGSPTSRQILLLRRAATEPSFPSLWEVPGGGCEATDLSVLDTVAREVQEETGLTVARIGEFLGFVEFEGRTGSRWGKANFVVEVVPGTESEVRVDPNEHGESGWFSEADCRSVEFTTELHRACVMQAFARVGGRVGGGGVVDGV</sequence>
<keyword evidence="3" id="KW-1185">Reference proteome</keyword>
<name>A0A5J5F1H8_9PEZI</name>
<dbReference type="EMBL" id="VXIS01000058">
    <property type="protein sequence ID" value="KAA8909413.1"/>
    <property type="molecule type" value="Genomic_DNA"/>
</dbReference>
<dbReference type="Pfam" id="PF00293">
    <property type="entry name" value="NUDIX"/>
    <property type="match status" value="1"/>
</dbReference>
<reference evidence="2 3" key="1">
    <citation type="submission" date="2019-09" db="EMBL/GenBank/DDBJ databases">
        <title>Draft genome of the ectomycorrhizal ascomycete Sphaerosporella brunnea.</title>
        <authorList>
            <consortium name="DOE Joint Genome Institute"/>
            <person name="Benucci G.M."/>
            <person name="Marozzi G."/>
            <person name="Antonielli L."/>
            <person name="Sanchez S."/>
            <person name="Marco P."/>
            <person name="Wang X."/>
            <person name="Falini L.B."/>
            <person name="Barry K."/>
            <person name="Haridas S."/>
            <person name="Lipzen A."/>
            <person name="Labutti K."/>
            <person name="Grigoriev I.V."/>
            <person name="Murat C."/>
            <person name="Martin F."/>
            <person name="Albertini E."/>
            <person name="Donnini D."/>
            <person name="Bonito G."/>
        </authorList>
    </citation>
    <scope>NUCLEOTIDE SEQUENCE [LARGE SCALE GENOMIC DNA]</scope>
    <source>
        <strain evidence="2 3">Sb_GMNB300</strain>
    </source>
</reference>
<dbReference type="InterPro" id="IPR015797">
    <property type="entry name" value="NUDIX_hydrolase-like_dom_sf"/>
</dbReference>
<dbReference type="Gene3D" id="3.90.79.10">
    <property type="entry name" value="Nucleoside Triphosphate Pyrophosphohydrolase"/>
    <property type="match status" value="1"/>
</dbReference>